<sequence length="315" mass="34184">MPAGGPIRIGLVGLGKIARDQHLPALDAVEGVELVAVASRNAAHDTLPSFDSVEAMLASGIEIDAVSLCTPPQGRFEQAAAVLAANKHLILEKPPGATLSEVEALKRMAAEKGLVLFATWHSRFAPQVEAARAFLADAAIRSVSIEWKEDVRKWHPGQQWIWEPGGLGVFDPGINALSIATRILPRPFRLVSSDLFFPENRAAPIAASLSFRDSAEVPVSAEFDWRQTGPQTWTISAETDKGRFELTHGGTRLVIDGAEAPSAGMEEEYRGIYRRFVDLARTDASDADFSPFIHVCDAFTLGRRHVVDAFHDEAA</sequence>
<dbReference type="Proteomes" id="UP001163223">
    <property type="component" value="Chromosome"/>
</dbReference>
<evidence type="ECO:0000313" key="2">
    <source>
        <dbReference type="Proteomes" id="UP001163223"/>
    </source>
</evidence>
<gene>
    <name evidence="1" type="ORF">OXU80_22835</name>
</gene>
<organism evidence="1 2">
    <name type="scientific">Antarcticirhabdus aurantiaca</name>
    <dbReference type="NCBI Taxonomy" id="2606717"/>
    <lineage>
        <taxon>Bacteria</taxon>
        <taxon>Pseudomonadati</taxon>
        <taxon>Pseudomonadota</taxon>
        <taxon>Alphaproteobacteria</taxon>
        <taxon>Hyphomicrobiales</taxon>
        <taxon>Aurantimonadaceae</taxon>
        <taxon>Antarcticirhabdus</taxon>
    </lineage>
</organism>
<keyword evidence="2" id="KW-1185">Reference proteome</keyword>
<accession>A0ACD4NXH5</accession>
<name>A0ACD4NXH5_9HYPH</name>
<reference evidence="1" key="1">
    <citation type="submission" date="2022-11" db="EMBL/GenBank/DDBJ databases">
        <title>beta-Carotene-producing bacterium, Jeongeuplla avenae sp. nov., alleviates the salt stress of Arabidopsis seedlings.</title>
        <authorList>
            <person name="Jiang L."/>
            <person name="Lee J."/>
        </authorList>
    </citation>
    <scope>NUCLEOTIDE SEQUENCE</scope>
    <source>
        <strain evidence="1">DY_R2A_6</strain>
    </source>
</reference>
<protein>
    <submittedName>
        <fullName evidence="1">Gfo/Idh/MocA family oxidoreductase</fullName>
    </submittedName>
</protein>
<dbReference type="EMBL" id="CP113520">
    <property type="protein sequence ID" value="WAJ31566.1"/>
    <property type="molecule type" value="Genomic_DNA"/>
</dbReference>
<proteinExistence type="predicted"/>
<evidence type="ECO:0000313" key="1">
    <source>
        <dbReference type="EMBL" id="WAJ31566.1"/>
    </source>
</evidence>